<gene>
    <name evidence="9" type="ORF">SAMN05660895_0870</name>
</gene>
<keyword evidence="3 6" id="KW-0326">Glycosidase</keyword>
<evidence type="ECO:0000256" key="5">
    <source>
        <dbReference type="PIRSR" id="PIRSR606710-2"/>
    </source>
</evidence>
<dbReference type="PANTHER" id="PTHR42812">
    <property type="entry name" value="BETA-XYLOSIDASE"/>
    <property type="match status" value="1"/>
</dbReference>
<dbReference type="Proteomes" id="UP000199537">
    <property type="component" value="Unassembled WGS sequence"/>
</dbReference>
<dbReference type="Pfam" id="PF04616">
    <property type="entry name" value="Glyco_hydro_43"/>
    <property type="match status" value="1"/>
</dbReference>
<name>A0A1I7N7T9_9BACT</name>
<dbReference type="InterPro" id="IPR006710">
    <property type="entry name" value="Glyco_hydro_43"/>
</dbReference>
<feature type="chain" id="PRO_5011562041" evidence="7">
    <location>
        <begin position="30"/>
        <end position="555"/>
    </location>
</feature>
<dbReference type="Gene3D" id="2.115.10.20">
    <property type="entry name" value="Glycosyl hydrolase domain, family 43"/>
    <property type="match status" value="1"/>
</dbReference>
<feature type="active site" description="Proton acceptor" evidence="4">
    <location>
        <position position="61"/>
    </location>
</feature>
<feature type="signal peptide" evidence="7">
    <location>
        <begin position="1"/>
        <end position="29"/>
    </location>
</feature>
<evidence type="ECO:0000313" key="10">
    <source>
        <dbReference type="Proteomes" id="UP000199537"/>
    </source>
</evidence>
<evidence type="ECO:0000256" key="4">
    <source>
        <dbReference type="PIRSR" id="PIRSR606710-1"/>
    </source>
</evidence>
<evidence type="ECO:0000256" key="3">
    <source>
        <dbReference type="ARBA" id="ARBA00023295"/>
    </source>
</evidence>
<keyword evidence="2 6" id="KW-0378">Hydrolase</keyword>
<comment type="similarity">
    <text evidence="1 6">Belongs to the glycosyl hydrolase 43 family.</text>
</comment>
<dbReference type="SUPFAM" id="SSF49899">
    <property type="entry name" value="Concanavalin A-like lectins/glucanases"/>
    <property type="match status" value="1"/>
</dbReference>
<dbReference type="STRING" id="1393122.SAMN05660895_0870"/>
<feature type="site" description="Important for catalytic activity, responsible for pKa modulation of the active site Glu and correct orientation of both the proton donor and substrate" evidence="5">
    <location>
        <position position="169"/>
    </location>
</feature>
<dbReference type="Gene3D" id="2.60.120.200">
    <property type="match status" value="1"/>
</dbReference>
<dbReference type="InterPro" id="IPR051795">
    <property type="entry name" value="Glycosyl_Hydrlase_43"/>
</dbReference>
<organism evidence="9 10">
    <name type="scientific">Thermoflavifilum thermophilum</name>
    <dbReference type="NCBI Taxonomy" id="1393122"/>
    <lineage>
        <taxon>Bacteria</taxon>
        <taxon>Pseudomonadati</taxon>
        <taxon>Bacteroidota</taxon>
        <taxon>Chitinophagia</taxon>
        <taxon>Chitinophagales</taxon>
        <taxon>Chitinophagaceae</taxon>
        <taxon>Thermoflavifilum</taxon>
    </lineage>
</organism>
<dbReference type="GO" id="GO:0005975">
    <property type="term" value="P:carbohydrate metabolic process"/>
    <property type="evidence" value="ECO:0007669"/>
    <property type="project" value="InterPro"/>
</dbReference>
<dbReference type="PANTHER" id="PTHR42812:SF12">
    <property type="entry name" value="BETA-XYLOSIDASE-RELATED"/>
    <property type="match status" value="1"/>
</dbReference>
<evidence type="ECO:0000313" key="9">
    <source>
        <dbReference type="EMBL" id="SFV30721.1"/>
    </source>
</evidence>
<dbReference type="GO" id="GO:0004553">
    <property type="term" value="F:hydrolase activity, hydrolyzing O-glycosyl compounds"/>
    <property type="evidence" value="ECO:0007669"/>
    <property type="project" value="InterPro"/>
</dbReference>
<dbReference type="AlphaFoldDB" id="A0A1I7N7T9"/>
<accession>A0A1I7N7T9</accession>
<feature type="active site" description="Proton donor" evidence="4">
    <location>
        <position position="227"/>
    </location>
</feature>
<dbReference type="Pfam" id="PF17851">
    <property type="entry name" value="GH43_C2"/>
    <property type="match status" value="1"/>
</dbReference>
<protein>
    <submittedName>
        <fullName evidence="9">Beta-xylosidase</fullName>
    </submittedName>
</protein>
<reference evidence="10" key="1">
    <citation type="submission" date="2016-10" db="EMBL/GenBank/DDBJ databases">
        <authorList>
            <person name="Varghese N."/>
            <person name="Submissions S."/>
        </authorList>
    </citation>
    <scope>NUCLEOTIDE SEQUENCE [LARGE SCALE GENOMIC DNA]</scope>
    <source>
        <strain evidence="10">DSM 14807</strain>
    </source>
</reference>
<dbReference type="SUPFAM" id="SSF75005">
    <property type="entry name" value="Arabinanase/levansucrase/invertase"/>
    <property type="match status" value="1"/>
</dbReference>
<dbReference type="InterPro" id="IPR013320">
    <property type="entry name" value="ConA-like_dom_sf"/>
</dbReference>
<evidence type="ECO:0000259" key="8">
    <source>
        <dbReference type="Pfam" id="PF17851"/>
    </source>
</evidence>
<evidence type="ECO:0000256" key="7">
    <source>
        <dbReference type="SAM" id="SignalP"/>
    </source>
</evidence>
<dbReference type="EMBL" id="FPCJ01000001">
    <property type="protein sequence ID" value="SFV30721.1"/>
    <property type="molecule type" value="Genomic_DNA"/>
</dbReference>
<keyword evidence="10" id="KW-1185">Reference proteome</keyword>
<evidence type="ECO:0000256" key="2">
    <source>
        <dbReference type="ARBA" id="ARBA00022801"/>
    </source>
</evidence>
<evidence type="ECO:0000256" key="6">
    <source>
        <dbReference type="RuleBase" id="RU361187"/>
    </source>
</evidence>
<dbReference type="InterPro" id="IPR041542">
    <property type="entry name" value="GH43_C2"/>
</dbReference>
<dbReference type="CDD" id="cd09001">
    <property type="entry name" value="GH43_FsAxh1-like"/>
    <property type="match status" value="1"/>
</dbReference>
<proteinExistence type="inferred from homology"/>
<evidence type="ECO:0000256" key="1">
    <source>
        <dbReference type="ARBA" id="ARBA00009865"/>
    </source>
</evidence>
<sequence length="555" mass="63086">MKHKRISWHAAISFIVCCLVCMFYLSSFAQQKQTENNRPAWISDLGNGKYRNPVIFADYSDPDLCRVGNDYYLVASSFDAVPGLPILHSKDLVNWKIIGHALPQLIPVHHFAKTQHGNGVWAPAIRYHNDSFYIYYPDPDFGIYLVKAKRPEGPWTKPLWVLKGKGLIDPCPFWDDDGQAYLIHAFAGSRAGIKSILVIHKMNRAGTQVIDKGVIVYDGHGIDPTIEGPKLYKRNGYYYIFAPAGGVPQGYQLVLRSKHIYGPYERKVVMHQGNTSINGPHQGAWITTPDGKQDWFIHFRDMGAYGRVTYLEPMKWINDWPLIGIDADKDGIGEPVETYPKPDVGKTYPVEVPQTSDEFNSRQLGLQWQWQANPQATWYYLTASGYLRLYAQPMQPHYRNYWDVPNILMQKFPAPQFEVVTKLQFHPLQKGDRAGLIIMGMNYACLAPTATDQGIQLDYITCMHADEGQKEQISHLITSADSTFYFRVSVNEHAQCRFAYSLNGKDFVDVDSVFTAVQGKWIGAKIGLFCTSNMQTNDAGYVDVDWFRVLPSKDK</sequence>
<feature type="domain" description="Beta-xylosidase C-terminal Concanavalin A-like" evidence="8">
    <location>
        <begin position="356"/>
        <end position="549"/>
    </location>
</feature>
<dbReference type="InterPro" id="IPR023296">
    <property type="entry name" value="Glyco_hydro_beta-prop_sf"/>
</dbReference>
<keyword evidence="7" id="KW-0732">Signal</keyword>